<evidence type="ECO:0000256" key="1">
    <source>
        <dbReference type="SAM" id="MobiDB-lite"/>
    </source>
</evidence>
<evidence type="ECO:0000313" key="2">
    <source>
        <dbReference type="EMBL" id="CAD5229373.1"/>
    </source>
</evidence>
<feature type="compositionally biased region" description="Low complexity" evidence="1">
    <location>
        <begin position="132"/>
        <end position="150"/>
    </location>
</feature>
<dbReference type="CDD" id="cd22978">
    <property type="entry name" value="DD_AK5"/>
    <property type="match status" value="1"/>
</dbReference>
<comment type="caution">
    <text evidence="2">The sequence shown here is derived from an EMBL/GenBank/DDBJ whole genome shotgun (WGS) entry which is preliminary data.</text>
</comment>
<feature type="compositionally biased region" description="Polar residues" evidence="1">
    <location>
        <begin position="108"/>
        <end position="119"/>
    </location>
</feature>
<feature type="compositionally biased region" description="Acidic residues" evidence="1">
    <location>
        <begin position="183"/>
        <end position="193"/>
    </location>
</feature>
<organism evidence="2 3">
    <name type="scientific">Bursaphelenchus okinawaensis</name>
    <dbReference type="NCBI Taxonomy" id="465554"/>
    <lineage>
        <taxon>Eukaryota</taxon>
        <taxon>Metazoa</taxon>
        <taxon>Ecdysozoa</taxon>
        <taxon>Nematoda</taxon>
        <taxon>Chromadorea</taxon>
        <taxon>Rhabditida</taxon>
        <taxon>Tylenchina</taxon>
        <taxon>Tylenchomorpha</taxon>
        <taxon>Aphelenchoidea</taxon>
        <taxon>Aphelenchoididae</taxon>
        <taxon>Bursaphelenchus</taxon>
    </lineage>
</organism>
<evidence type="ECO:0000313" key="3">
    <source>
        <dbReference type="Proteomes" id="UP000614601"/>
    </source>
</evidence>
<dbReference type="SUPFAM" id="SSF47391">
    <property type="entry name" value="Dimerization-anchoring domain of cAMP-dependent PK regulatory subunit"/>
    <property type="match status" value="1"/>
</dbReference>
<feature type="region of interest" description="Disordered" evidence="1">
    <location>
        <begin position="68"/>
        <end position="205"/>
    </location>
</feature>
<protein>
    <submittedName>
        <fullName evidence="2">Uncharacterized protein</fullName>
    </submittedName>
</protein>
<dbReference type="EMBL" id="CAJFCW020000006">
    <property type="protein sequence ID" value="CAG9126512.1"/>
    <property type="molecule type" value="Genomic_DNA"/>
</dbReference>
<dbReference type="Proteomes" id="UP000614601">
    <property type="component" value="Unassembled WGS sequence"/>
</dbReference>
<feature type="compositionally biased region" description="Low complexity" evidence="1">
    <location>
        <begin position="194"/>
        <end position="205"/>
    </location>
</feature>
<sequence>MGAEAEKYLKDHLIPQLFEGLMTGLIYNKPERPVDFLENALTKIKNNPHLVVRWDTFVDAANLPAKTTFTETAKDEEEKKPKKKKEPEDEDQSPMEEEPDKHRKKSNARYSTTSLLSVNHHTKESRRPSRAPSLKPLASSRKSSKSPKSSKSSKKSKKGKKKPKKAVAKDTVSDASEAPPDVQESEPTSESDVSELASDASSAAD</sequence>
<keyword evidence="3" id="KW-1185">Reference proteome</keyword>
<feature type="compositionally biased region" description="Acidic residues" evidence="1">
    <location>
        <begin position="88"/>
        <end position="98"/>
    </location>
</feature>
<dbReference type="EMBL" id="CAJFDH010000006">
    <property type="protein sequence ID" value="CAD5229373.1"/>
    <property type="molecule type" value="Genomic_DNA"/>
</dbReference>
<name>A0A811LQE4_9BILA</name>
<feature type="compositionally biased region" description="Basic residues" evidence="1">
    <location>
        <begin position="151"/>
        <end position="166"/>
    </location>
</feature>
<dbReference type="OrthoDB" id="6436361at2759"/>
<dbReference type="AlphaFoldDB" id="A0A811LQE4"/>
<accession>A0A811LQE4</accession>
<dbReference type="Proteomes" id="UP000783686">
    <property type="component" value="Unassembled WGS sequence"/>
</dbReference>
<gene>
    <name evidence="2" type="ORF">BOKJ2_LOCUS13432</name>
</gene>
<proteinExistence type="predicted"/>
<reference evidence="2" key="1">
    <citation type="submission" date="2020-09" db="EMBL/GenBank/DDBJ databases">
        <authorList>
            <person name="Kikuchi T."/>
        </authorList>
    </citation>
    <scope>NUCLEOTIDE SEQUENCE</scope>
    <source>
        <strain evidence="2">SH1</strain>
    </source>
</reference>
<dbReference type="Gene3D" id="1.20.890.10">
    <property type="entry name" value="cAMP-dependent protein kinase regulatory subunit, dimerization-anchoring domain"/>
    <property type="match status" value="1"/>
</dbReference>